<comment type="caution">
    <text evidence="12">The sequence shown here is derived from an EMBL/GenBank/DDBJ whole genome shotgun (WGS) entry which is preliminary data.</text>
</comment>
<evidence type="ECO:0000256" key="4">
    <source>
        <dbReference type="ARBA" id="ARBA00022692"/>
    </source>
</evidence>
<dbReference type="Proteomes" id="UP001152562">
    <property type="component" value="Unassembled WGS sequence"/>
</dbReference>
<keyword evidence="10" id="KW-0175">Coiled coil</keyword>
<evidence type="ECO:0000256" key="3">
    <source>
        <dbReference type="ARBA" id="ARBA00017951"/>
    </source>
</evidence>
<dbReference type="PANTHER" id="PTHR42650">
    <property type="entry name" value="TAIL-ANCHORED PROTEIN INSERTION RECEPTOR WRB"/>
    <property type="match status" value="1"/>
</dbReference>
<evidence type="ECO:0000256" key="6">
    <source>
        <dbReference type="ARBA" id="ARBA00022989"/>
    </source>
</evidence>
<gene>
    <name evidence="12" type="ORF">PIBRA_LOCUS6842</name>
</gene>
<proteinExistence type="inferred from homology"/>
<dbReference type="EMBL" id="CALOZG010000010">
    <property type="protein sequence ID" value="CAH4030167.1"/>
    <property type="molecule type" value="Genomic_DNA"/>
</dbReference>
<protein>
    <recommendedName>
        <fullName evidence="3">Guided entry of tail-anchored proteins factor 1</fullName>
    </recommendedName>
    <alternativeName>
        <fullName evidence="8">Tail-anchored protein insertion receptor WRB</fullName>
    </alternativeName>
    <alternativeName>
        <fullName evidence="9">Tryptophan-rich basic protein</fullName>
    </alternativeName>
</protein>
<evidence type="ECO:0000256" key="5">
    <source>
        <dbReference type="ARBA" id="ARBA00022824"/>
    </source>
</evidence>
<feature type="coiled-coil region" evidence="10">
    <location>
        <begin position="60"/>
        <end position="87"/>
    </location>
</feature>
<organism evidence="12 13">
    <name type="scientific">Pieris brassicae</name>
    <name type="common">White butterfly</name>
    <name type="synonym">Large white butterfly</name>
    <dbReference type="NCBI Taxonomy" id="7116"/>
    <lineage>
        <taxon>Eukaryota</taxon>
        <taxon>Metazoa</taxon>
        <taxon>Ecdysozoa</taxon>
        <taxon>Arthropoda</taxon>
        <taxon>Hexapoda</taxon>
        <taxon>Insecta</taxon>
        <taxon>Pterygota</taxon>
        <taxon>Neoptera</taxon>
        <taxon>Endopterygota</taxon>
        <taxon>Lepidoptera</taxon>
        <taxon>Glossata</taxon>
        <taxon>Ditrysia</taxon>
        <taxon>Papilionoidea</taxon>
        <taxon>Pieridae</taxon>
        <taxon>Pierinae</taxon>
        <taxon>Pieris</taxon>
    </lineage>
</organism>
<name>A0A9P0TMU7_PIEBR</name>
<evidence type="ECO:0000256" key="8">
    <source>
        <dbReference type="ARBA" id="ARBA00032437"/>
    </source>
</evidence>
<evidence type="ECO:0000256" key="11">
    <source>
        <dbReference type="SAM" id="Phobius"/>
    </source>
</evidence>
<evidence type="ECO:0000256" key="9">
    <source>
        <dbReference type="ARBA" id="ARBA00033006"/>
    </source>
</evidence>
<dbReference type="InterPro" id="IPR028945">
    <property type="entry name" value="Get1"/>
</dbReference>
<evidence type="ECO:0000256" key="10">
    <source>
        <dbReference type="SAM" id="Coils"/>
    </source>
</evidence>
<keyword evidence="6 11" id="KW-1133">Transmembrane helix</keyword>
<dbReference type="OrthoDB" id="69461at2759"/>
<dbReference type="GO" id="GO:0071816">
    <property type="term" value="P:tail-anchored membrane protein insertion into ER membrane"/>
    <property type="evidence" value="ECO:0007669"/>
    <property type="project" value="InterPro"/>
</dbReference>
<reference evidence="12" key="1">
    <citation type="submission" date="2022-05" db="EMBL/GenBank/DDBJ databases">
        <authorList>
            <person name="Okamura Y."/>
        </authorList>
    </citation>
    <scope>NUCLEOTIDE SEQUENCE</scope>
</reference>
<evidence type="ECO:0000256" key="7">
    <source>
        <dbReference type="ARBA" id="ARBA00023136"/>
    </source>
</evidence>
<dbReference type="GO" id="GO:0043495">
    <property type="term" value="F:protein-membrane adaptor activity"/>
    <property type="evidence" value="ECO:0007669"/>
    <property type="project" value="TreeGrafter"/>
</dbReference>
<keyword evidence="7 11" id="KW-0472">Membrane</keyword>
<evidence type="ECO:0000256" key="2">
    <source>
        <dbReference type="ARBA" id="ARBA00010799"/>
    </source>
</evidence>
<dbReference type="AlphaFoldDB" id="A0A9P0TMU7"/>
<dbReference type="Gene3D" id="1.10.287.660">
    <property type="entry name" value="Helix hairpin bin"/>
    <property type="match status" value="1"/>
</dbReference>
<dbReference type="InterPro" id="IPR029012">
    <property type="entry name" value="Helix_hairpin_bin_sf"/>
</dbReference>
<keyword evidence="13" id="KW-1185">Reference proteome</keyword>
<evidence type="ECO:0000313" key="13">
    <source>
        <dbReference type="Proteomes" id="UP001152562"/>
    </source>
</evidence>
<sequence length="169" mass="19276">MLEVLNGFLLVYFLVLCTISALVPLLVKPIVACFSRPSHQERKLWDEIVMLKCQQKQISMKDEFAAYSKLQRRIIKLEAELKENSQDRLSKTLAIKGTIHIVLQVVIGFIIIISVIFFRREPIVALKGDLFPLSTLLKYPSETPNAISTHMWVIISNVSIRALLKPMIS</sequence>
<dbReference type="Pfam" id="PF04420">
    <property type="entry name" value="CHD5"/>
    <property type="match status" value="1"/>
</dbReference>
<dbReference type="PANTHER" id="PTHR42650:SF1">
    <property type="entry name" value="GUIDED ENTRY OF TAIL-ANCHORED PROTEINS FACTOR 1"/>
    <property type="match status" value="1"/>
</dbReference>
<evidence type="ECO:0000256" key="1">
    <source>
        <dbReference type="ARBA" id="ARBA00004477"/>
    </source>
</evidence>
<keyword evidence="5" id="KW-0256">Endoplasmic reticulum</keyword>
<feature type="transmembrane region" description="Helical" evidence="11">
    <location>
        <begin position="6"/>
        <end position="27"/>
    </location>
</feature>
<comment type="similarity">
    <text evidence="2">Belongs to the WRB/GET1 family.</text>
</comment>
<accession>A0A9P0TMU7</accession>
<keyword evidence="4 11" id="KW-0812">Transmembrane</keyword>
<dbReference type="GO" id="GO:0043529">
    <property type="term" value="C:GET complex"/>
    <property type="evidence" value="ECO:0007669"/>
    <property type="project" value="TreeGrafter"/>
</dbReference>
<comment type="subcellular location">
    <subcellularLocation>
        <location evidence="1">Endoplasmic reticulum membrane</location>
        <topology evidence="1">Multi-pass membrane protein</topology>
    </subcellularLocation>
</comment>
<evidence type="ECO:0000313" key="12">
    <source>
        <dbReference type="EMBL" id="CAH4030167.1"/>
    </source>
</evidence>
<dbReference type="GO" id="GO:0005789">
    <property type="term" value="C:endoplasmic reticulum membrane"/>
    <property type="evidence" value="ECO:0007669"/>
    <property type="project" value="UniProtKB-SubCell"/>
</dbReference>
<feature type="transmembrane region" description="Helical" evidence="11">
    <location>
        <begin position="98"/>
        <end position="118"/>
    </location>
</feature>